<sequence>MAAYETKQGKRYRTPDNRQTDKRGFRTKRDAERFANTVEVSKMRGEYVNPSDARTTVDGLGTAWLERQKGHLKPSGYAVMETTWRVR</sequence>
<evidence type="ECO:0000313" key="2">
    <source>
        <dbReference type="EMBL" id="ANE81408.1"/>
    </source>
</evidence>
<accession>A0A172UR41</accession>
<feature type="compositionally biased region" description="Basic and acidic residues" evidence="1">
    <location>
        <begin position="13"/>
        <end position="30"/>
    </location>
</feature>
<dbReference type="Proteomes" id="UP000077143">
    <property type="component" value="Chromosome"/>
</dbReference>
<evidence type="ECO:0000313" key="3">
    <source>
        <dbReference type="Proteomes" id="UP000077143"/>
    </source>
</evidence>
<dbReference type="AlphaFoldDB" id="A0A172UR41"/>
<dbReference type="RefSeq" id="WP_067998999.1">
    <property type="nucleotide sequence ID" value="NZ_CP015596.1"/>
</dbReference>
<feature type="region of interest" description="Disordered" evidence="1">
    <location>
        <begin position="1"/>
        <end position="30"/>
    </location>
</feature>
<keyword evidence="3" id="KW-1185">Reference proteome</keyword>
<protein>
    <recommendedName>
        <fullName evidence="4">AP2-like integrase N-terminal domain-containing protein</fullName>
    </recommendedName>
</protein>
<dbReference type="KEGG" id="madi:A7U43_20800"/>
<evidence type="ECO:0000256" key="1">
    <source>
        <dbReference type="SAM" id="MobiDB-lite"/>
    </source>
</evidence>
<name>A0A172UR41_9MYCO</name>
<dbReference type="EMBL" id="CP015596">
    <property type="protein sequence ID" value="ANE81408.1"/>
    <property type="molecule type" value="Genomic_DNA"/>
</dbReference>
<gene>
    <name evidence="2" type="ORF">A7U43_20800</name>
</gene>
<dbReference type="STRING" id="1682113.A7U43_20800"/>
<reference evidence="2 3" key="1">
    <citation type="submission" date="2016-05" db="EMBL/GenBank/DDBJ databases">
        <title>Complete genome sequence of a phthalic acid esters degrading Mycobacterium sp. YC-RL4.</title>
        <authorList>
            <person name="Ren L."/>
            <person name="Fan S."/>
            <person name="Ruth N."/>
            <person name="Jia Y."/>
            <person name="Wang J."/>
            <person name="Qiao C."/>
        </authorList>
    </citation>
    <scope>NUCLEOTIDE SEQUENCE [LARGE SCALE GENOMIC DNA]</scope>
    <source>
        <strain evidence="2 3">YC-RL4</strain>
    </source>
</reference>
<proteinExistence type="predicted"/>
<evidence type="ECO:0008006" key="4">
    <source>
        <dbReference type="Google" id="ProtNLM"/>
    </source>
</evidence>
<organism evidence="2 3">
    <name type="scientific">Mycobacterium adipatum</name>
    <dbReference type="NCBI Taxonomy" id="1682113"/>
    <lineage>
        <taxon>Bacteria</taxon>
        <taxon>Bacillati</taxon>
        <taxon>Actinomycetota</taxon>
        <taxon>Actinomycetes</taxon>
        <taxon>Mycobacteriales</taxon>
        <taxon>Mycobacteriaceae</taxon>
        <taxon>Mycobacterium</taxon>
    </lineage>
</organism>